<protein>
    <submittedName>
        <fullName evidence="2">Uncharacterized protein</fullName>
    </submittedName>
</protein>
<proteinExistence type="predicted"/>
<keyword evidence="3" id="KW-1185">Reference proteome</keyword>
<evidence type="ECO:0000313" key="2">
    <source>
        <dbReference type="EMBL" id="KAF7720364.1"/>
    </source>
</evidence>
<dbReference type="Proteomes" id="UP000605846">
    <property type="component" value="Unassembled WGS sequence"/>
</dbReference>
<sequence length="138" mass="14870">MSGQKTTFSSPLALSSANLDHIAHLEALMTQLSERVMTFEAVLQENTELCQCIIKLETRLATVNPSSTATSAPVQPRTDSSPPWASSQASSWAKVAAHPLKNSVSCNSTAYGQRRYLLTKSECVSIEGEGEEALVKDV</sequence>
<organism evidence="2 3">
    <name type="scientific">Apophysomyces ossiformis</name>
    <dbReference type="NCBI Taxonomy" id="679940"/>
    <lineage>
        <taxon>Eukaryota</taxon>
        <taxon>Fungi</taxon>
        <taxon>Fungi incertae sedis</taxon>
        <taxon>Mucoromycota</taxon>
        <taxon>Mucoromycotina</taxon>
        <taxon>Mucoromycetes</taxon>
        <taxon>Mucorales</taxon>
        <taxon>Mucorineae</taxon>
        <taxon>Mucoraceae</taxon>
        <taxon>Apophysomyces</taxon>
    </lineage>
</organism>
<gene>
    <name evidence="2" type="ORF">EC973_000380</name>
</gene>
<reference evidence="2" key="1">
    <citation type="submission" date="2020-01" db="EMBL/GenBank/DDBJ databases">
        <title>Genome Sequencing of Three Apophysomyces-Like Fungal Strains Confirms a Novel Fungal Genus in the Mucoromycota with divergent Burkholderia-like Endosymbiotic Bacteria.</title>
        <authorList>
            <person name="Stajich J.E."/>
            <person name="Macias A.M."/>
            <person name="Carter-House D."/>
            <person name="Lovett B."/>
            <person name="Kasson L.R."/>
            <person name="Berry K."/>
            <person name="Grigoriev I."/>
            <person name="Chang Y."/>
            <person name="Spatafora J."/>
            <person name="Kasson M.T."/>
        </authorList>
    </citation>
    <scope>NUCLEOTIDE SEQUENCE</scope>
    <source>
        <strain evidence="2">NRRL A-21654</strain>
    </source>
</reference>
<dbReference type="AlphaFoldDB" id="A0A8H7BJ47"/>
<comment type="caution">
    <text evidence="2">The sequence shown here is derived from an EMBL/GenBank/DDBJ whole genome shotgun (WGS) entry which is preliminary data.</text>
</comment>
<accession>A0A8H7BJ47</accession>
<evidence type="ECO:0000313" key="3">
    <source>
        <dbReference type="Proteomes" id="UP000605846"/>
    </source>
</evidence>
<feature type="non-terminal residue" evidence="2">
    <location>
        <position position="138"/>
    </location>
</feature>
<feature type="compositionally biased region" description="Polar residues" evidence="1">
    <location>
        <begin position="64"/>
        <end position="79"/>
    </location>
</feature>
<name>A0A8H7BJ47_9FUNG</name>
<dbReference type="EMBL" id="JABAYA010001021">
    <property type="protein sequence ID" value="KAF7720364.1"/>
    <property type="molecule type" value="Genomic_DNA"/>
</dbReference>
<evidence type="ECO:0000256" key="1">
    <source>
        <dbReference type="SAM" id="MobiDB-lite"/>
    </source>
</evidence>
<feature type="region of interest" description="Disordered" evidence="1">
    <location>
        <begin position="64"/>
        <end position="88"/>
    </location>
</feature>